<dbReference type="InterPro" id="IPR007112">
    <property type="entry name" value="Expansin/allergen_DPBB_dom"/>
</dbReference>
<dbReference type="CDD" id="cd22276">
    <property type="entry name" value="DPBB_EXLA_N"/>
    <property type="match status" value="1"/>
</dbReference>
<evidence type="ECO:0000259" key="4">
    <source>
        <dbReference type="PROSITE" id="PS50843"/>
    </source>
</evidence>
<reference evidence="5" key="1">
    <citation type="submission" date="2015-10" db="EMBL/GenBank/DDBJ databases">
        <authorList>
            <person name="Martinez-Garcia P.J."/>
            <person name="Crepeau M.W."/>
            <person name="Puiu D."/>
            <person name="Gonzalez-Ibeas D."/>
            <person name="Whalen J."/>
            <person name="Stevens K."/>
            <person name="Paul R."/>
            <person name="Butterfield T."/>
            <person name="Britton M."/>
            <person name="Reagan R."/>
            <person name="Chakraborty S."/>
            <person name="Walawage S.L."/>
            <person name="Vasquez-Gross H.A."/>
            <person name="Cardeno C."/>
            <person name="Famula R."/>
            <person name="Pratt K."/>
            <person name="Kuruganti S."/>
            <person name="Aradhya M.K."/>
            <person name="Leslie C.A."/>
            <person name="Dandekar A.M."/>
            <person name="Salzberg S.L."/>
            <person name="Wegrzyn J.L."/>
            <person name="Langley C.H."/>
            <person name="Neale D.B."/>
        </authorList>
    </citation>
    <scope>NUCLEOTIDE SEQUENCE</scope>
    <source>
        <tissue evidence="5">Leaves</tissue>
    </source>
</reference>
<comment type="similarity">
    <text evidence="1">Belongs to the expansin family.</text>
</comment>
<dbReference type="Pfam" id="PF01357">
    <property type="entry name" value="Expansin_C"/>
    <property type="match status" value="1"/>
</dbReference>
<dbReference type="InterPro" id="IPR036908">
    <property type="entry name" value="RlpA-like_sf"/>
</dbReference>
<keyword evidence="2" id="KW-0732">Signal</keyword>
<organism evidence="5 6">
    <name type="scientific">Juglans regia</name>
    <name type="common">English walnut</name>
    <dbReference type="NCBI Taxonomy" id="51240"/>
    <lineage>
        <taxon>Eukaryota</taxon>
        <taxon>Viridiplantae</taxon>
        <taxon>Streptophyta</taxon>
        <taxon>Embryophyta</taxon>
        <taxon>Tracheophyta</taxon>
        <taxon>Spermatophyta</taxon>
        <taxon>Magnoliopsida</taxon>
        <taxon>eudicotyledons</taxon>
        <taxon>Gunneridae</taxon>
        <taxon>Pentapetalae</taxon>
        <taxon>rosids</taxon>
        <taxon>fabids</taxon>
        <taxon>Fagales</taxon>
        <taxon>Juglandaceae</taxon>
        <taxon>Juglans</taxon>
    </lineage>
</organism>
<accession>A0A833U2F9</accession>
<dbReference type="PRINTS" id="PR01225">
    <property type="entry name" value="EXPANSNFAMLY"/>
</dbReference>
<dbReference type="InterPro" id="IPR007118">
    <property type="entry name" value="Expan_Lol_pI"/>
</dbReference>
<dbReference type="Pfam" id="PF03330">
    <property type="entry name" value="DPBB_1"/>
    <property type="match status" value="1"/>
</dbReference>
<evidence type="ECO:0000313" key="6">
    <source>
        <dbReference type="Proteomes" id="UP000619265"/>
    </source>
</evidence>
<feature type="non-terminal residue" evidence="5">
    <location>
        <position position="264"/>
    </location>
</feature>
<dbReference type="InterPro" id="IPR007117">
    <property type="entry name" value="Expansin_CBD"/>
</dbReference>
<dbReference type="AlphaFoldDB" id="A0A833U2F9"/>
<feature type="signal peptide" evidence="2">
    <location>
        <begin position="1"/>
        <end position="22"/>
    </location>
</feature>
<dbReference type="Gene3D" id="2.60.40.760">
    <property type="entry name" value="Expansin, cellulose-binding-like domain"/>
    <property type="match status" value="1"/>
</dbReference>
<dbReference type="Gramene" id="Jr13_10120_p1">
    <property type="protein sequence ID" value="cds.Jr13_10120_p1"/>
    <property type="gene ID" value="Jr13_10120"/>
</dbReference>
<evidence type="ECO:0000256" key="2">
    <source>
        <dbReference type="SAM" id="SignalP"/>
    </source>
</evidence>
<dbReference type="InterPro" id="IPR009009">
    <property type="entry name" value="RlpA-like_DPBB"/>
</dbReference>
<dbReference type="PANTHER" id="PTHR31692:SF4">
    <property type="entry name" value="EXPANSIN-LIKE A1-RELATED"/>
    <property type="match status" value="1"/>
</dbReference>
<dbReference type="PROSITE" id="PS50843">
    <property type="entry name" value="EXPANSIN_CBD"/>
    <property type="match status" value="1"/>
</dbReference>
<dbReference type="PANTHER" id="PTHR31692">
    <property type="entry name" value="EXPANSIN-B3"/>
    <property type="match status" value="1"/>
</dbReference>
<reference evidence="5" key="2">
    <citation type="submission" date="2020-03" db="EMBL/GenBank/DDBJ databases">
        <title>Walnut 2.0.</title>
        <authorList>
            <person name="Marrano A."/>
            <person name="Britton M."/>
            <person name="Zimin A.V."/>
            <person name="Zaini P.A."/>
            <person name="Workman R."/>
            <person name="Puiu D."/>
            <person name="Bianco L."/>
            <person name="Allen B.J."/>
            <person name="Troggio M."/>
            <person name="Leslie C.A."/>
            <person name="Timp W."/>
            <person name="Dendekar A."/>
            <person name="Salzberg S.L."/>
            <person name="Neale D.B."/>
        </authorList>
    </citation>
    <scope>NUCLEOTIDE SEQUENCE</scope>
    <source>
        <tissue evidence="5">Leaves</tissue>
    </source>
</reference>
<protein>
    <recommendedName>
        <fullName evidence="7">Expansin-like A2</fullName>
    </recommendedName>
</protein>
<comment type="caution">
    <text evidence="5">The sequence shown here is derived from an EMBL/GenBank/DDBJ whole genome shotgun (WGS) entry which is preliminary data.</text>
</comment>
<dbReference type="SUPFAM" id="SSF50685">
    <property type="entry name" value="Barwin-like endoglucanases"/>
    <property type="match status" value="1"/>
</dbReference>
<feature type="domain" description="Expansin-like CBD" evidence="4">
    <location>
        <begin position="161"/>
        <end position="243"/>
    </location>
</feature>
<dbReference type="EMBL" id="LIHL02000013">
    <property type="protein sequence ID" value="KAF5449088.1"/>
    <property type="molecule type" value="Genomic_DNA"/>
</dbReference>
<evidence type="ECO:0000259" key="3">
    <source>
        <dbReference type="PROSITE" id="PS50842"/>
    </source>
</evidence>
<evidence type="ECO:0000313" key="5">
    <source>
        <dbReference type="EMBL" id="KAF5449088.1"/>
    </source>
</evidence>
<dbReference type="Gene3D" id="2.40.40.10">
    <property type="entry name" value="RlpA-like domain"/>
    <property type="match status" value="1"/>
</dbReference>
<dbReference type="GO" id="GO:0005576">
    <property type="term" value="C:extracellular region"/>
    <property type="evidence" value="ECO:0007669"/>
    <property type="project" value="InterPro"/>
</dbReference>
<evidence type="ECO:0008006" key="7">
    <source>
        <dbReference type="Google" id="ProtNLM"/>
    </source>
</evidence>
<proteinExistence type="inferred from homology"/>
<dbReference type="GO" id="GO:0009653">
    <property type="term" value="P:anatomical structure morphogenesis"/>
    <property type="evidence" value="ECO:0007669"/>
    <property type="project" value="UniProtKB-ARBA"/>
</dbReference>
<feature type="domain" description="Expansin-like EG45" evidence="3">
    <location>
        <begin position="43"/>
        <end position="147"/>
    </location>
</feature>
<gene>
    <name evidence="5" type="ORF">F2P56_029570</name>
</gene>
<dbReference type="SUPFAM" id="SSF49590">
    <property type="entry name" value="PHL pollen allergen"/>
    <property type="match status" value="1"/>
</dbReference>
<sequence length="264" mass="28808">DTRNKMAVFICFLFFLISSATACNRCVHQTRAAYFTRASALSSGACGYGSLALGFNSELLAGGVASLYNDGAGCGACFQIRCKNKTLCTGKGTRVILTDRNDNNQLDFVLSIKAFTAMALQGMSQHVLDQGIVDVEYKRIPCKYGNRNLTVRVEELSQKPRYLAVKFMYQGGQTEIVGVDVAQVGSSNWVSMSRNYGAIWDTGRVPSGPLQFRFLVTAGYDGKWVWAQHVLPADWNLGAIYDSGVQITGIAQEACSPCDKGTWK</sequence>
<evidence type="ECO:0000256" key="1">
    <source>
        <dbReference type="RuleBase" id="RU003460"/>
    </source>
</evidence>
<name>A0A833U2F9_JUGRE</name>
<dbReference type="InterPro" id="IPR036749">
    <property type="entry name" value="Expansin_CBD_sf"/>
</dbReference>
<feature type="chain" id="PRO_5032927947" description="Expansin-like A2" evidence="2">
    <location>
        <begin position="23"/>
        <end position="264"/>
    </location>
</feature>
<dbReference type="PROSITE" id="PS50842">
    <property type="entry name" value="EXPANSIN_EG45"/>
    <property type="match status" value="1"/>
</dbReference>
<dbReference type="Proteomes" id="UP000619265">
    <property type="component" value="Unassembled WGS sequence"/>
</dbReference>